<dbReference type="InterPro" id="IPR029052">
    <property type="entry name" value="Metallo-depent_PP-like"/>
</dbReference>
<sequence>MNGNHEIMNIDGDFSFATKEGLQEFKDWAMWYCVGNDMKKLCDGLEKGCVKDLFEGIPFEFRGVNPEVLDGIRTRVAALRPNGPISERFLAKNQIVVVVGDSVFVHGGLLPKHVDYGLENVNEEVSDWICGLREKSFKDGEGRGFYCLVEEAE</sequence>
<dbReference type="Proteomes" id="UP000823775">
    <property type="component" value="Unassembled WGS sequence"/>
</dbReference>
<dbReference type="SUPFAM" id="SSF56300">
    <property type="entry name" value="Metallo-dependent phosphatases"/>
    <property type="match status" value="1"/>
</dbReference>
<proteinExistence type="predicted"/>
<reference evidence="1 2" key="1">
    <citation type="journal article" date="2021" name="BMC Genomics">
        <title>Datura genome reveals duplications of psychoactive alkaloid biosynthetic genes and high mutation rate following tissue culture.</title>
        <authorList>
            <person name="Rajewski A."/>
            <person name="Carter-House D."/>
            <person name="Stajich J."/>
            <person name="Litt A."/>
        </authorList>
    </citation>
    <scope>NUCLEOTIDE SEQUENCE [LARGE SCALE GENOMIC DNA]</scope>
    <source>
        <strain evidence="1">AR-01</strain>
    </source>
</reference>
<dbReference type="Gene3D" id="3.60.21.10">
    <property type="match status" value="1"/>
</dbReference>
<accession>A0ABS8SBI5</accession>
<dbReference type="PANTHER" id="PTHR47680:SF2">
    <property type="entry name" value="SHEWANELLA-LIKE PROTEIN PHOSPHATASE 2"/>
    <property type="match status" value="1"/>
</dbReference>
<evidence type="ECO:0000313" key="2">
    <source>
        <dbReference type="Proteomes" id="UP000823775"/>
    </source>
</evidence>
<evidence type="ECO:0000313" key="1">
    <source>
        <dbReference type="EMBL" id="MCD7456211.1"/>
    </source>
</evidence>
<gene>
    <name evidence="1" type="primary">SLP2_1</name>
    <name evidence="1" type="ORF">HAX54_030879</name>
</gene>
<name>A0ABS8SBI5_DATST</name>
<dbReference type="EMBL" id="JACEIK010000388">
    <property type="protein sequence ID" value="MCD7456211.1"/>
    <property type="molecule type" value="Genomic_DNA"/>
</dbReference>
<organism evidence="1 2">
    <name type="scientific">Datura stramonium</name>
    <name type="common">Jimsonweed</name>
    <name type="synonym">Common thornapple</name>
    <dbReference type="NCBI Taxonomy" id="4076"/>
    <lineage>
        <taxon>Eukaryota</taxon>
        <taxon>Viridiplantae</taxon>
        <taxon>Streptophyta</taxon>
        <taxon>Embryophyta</taxon>
        <taxon>Tracheophyta</taxon>
        <taxon>Spermatophyta</taxon>
        <taxon>Magnoliopsida</taxon>
        <taxon>eudicotyledons</taxon>
        <taxon>Gunneridae</taxon>
        <taxon>Pentapetalae</taxon>
        <taxon>asterids</taxon>
        <taxon>lamiids</taxon>
        <taxon>Solanales</taxon>
        <taxon>Solanaceae</taxon>
        <taxon>Solanoideae</taxon>
        <taxon>Datureae</taxon>
        <taxon>Datura</taxon>
    </lineage>
</organism>
<keyword evidence="2" id="KW-1185">Reference proteome</keyword>
<protein>
    <submittedName>
        <fullName evidence="1">Shewanella-like protein phosphatase 2</fullName>
    </submittedName>
</protein>
<dbReference type="PANTHER" id="PTHR47680">
    <property type="entry name" value="SHEWANELLA-LIKE PROTEIN PHOSPHATASE 2"/>
    <property type="match status" value="1"/>
</dbReference>
<comment type="caution">
    <text evidence="1">The sequence shown here is derived from an EMBL/GenBank/DDBJ whole genome shotgun (WGS) entry which is preliminary data.</text>
</comment>